<feature type="region of interest" description="Disordered" evidence="1">
    <location>
        <begin position="222"/>
        <end position="246"/>
    </location>
</feature>
<proteinExistence type="predicted"/>
<accession>A0A511XKV6</accession>
<gene>
    <name evidence="2" type="ORF">AOE01nite_18050</name>
</gene>
<dbReference type="OrthoDB" id="7265760at2"/>
<dbReference type="Proteomes" id="UP000321746">
    <property type="component" value="Unassembled WGS sequence"/>
</dbReference>
<organism evidence="2 3">
    <name type="scientific">Acetobacter oeni</name>
    <dbReference type="NCBI Taxonomy" id="304077"/>
    <lineage>
        <taxon>Bacteria</taxon>
        <taxon>Pseudomonadati</taxon>
        <taxon>Pseudomonadota</taxon>
        <taxon>Alphaproteobacteria</taxon>
        <taxon>Acetobacterales</taxon>
        <taxon>Acetobacteraceae</taxon>
        <taxon>Acetobacter</taxon>
    </lineage>
</organism>
<evidence type="ECO:0000313" key="3">
    <source>
        <dbReference type="Proteomes" id="UP000321746"/>
    </source>
</evidence>
<dbReference type="AlphaFoldDB" id="A0A511XKV6"/>
<protein>
    <submittedName>
        <fullName evidence="2">Uncharacterized protein</fullName>
    </submittedName>
</protein>
<reference evidence="2 3" key="1">
    <citation type="submission" date="2019-07" db="EMBL/GenBank/DDBJ databases">
        <title>Whole genome shotgun sequence of Acetobacter oeni NBRC 105207.</title>
        <authorList>
            <person name="Hosoyama A."/>
            <person name="Uohara A."/>
            <person name="Ohji S."/>
            <person name="Ichikawa N."/>
        </authorList>
    </citation>
    <scope>NUCLEOTIDE SEQUENCE [LARGE SCALE GENOMIC DNA]</scope>
    <source>
        <strain evidence="2 3">NBRC 105207</strain>
    </source>
</reference>
<dbReference type="RefSeq" id="WP_146888331.1">
    <property type="nucleotide sequence ID" value="NZ_BJYG01000021.1"/>
</dbReference>
<dbReference type="EMBL" id="BJYG01000021">
    <property type="protein sequence ID" value="GEN63581.1"/>
    <property type="molecule type" value="Genomic_DNA"/>
</dbReference>
<evidence type="ECO:0000256" key="1">
    <source>
        <dbReference type="SAM" id="MobiDB-lite"/>
    </source>
</evidence>
<feature type="compositionally biased region" description="Basic and acidic residues" evidence="1">
    <location>
        <begin position="153"/>
        <end position="173"/>
    </location>
</feature>
<comment type="caution">
    <text evidence="2">The sequence shown here is derived from an EMBL/GenBank/DDBJ whole genome shotgun (WGS) entry which is preliminary data.</text>
</comment>
<sequence length="406" mass="45131">MTTKKLYIPENFDVSSVPGRRFLRVAPAAVRGVVFSLVETLKEARETTFRSGSRILCTKEIARMISEDESELERLLPEAIEWGFAARDDDGALYSPELVAREIRRQERAERRAAREAHEREFLRMVEGGKADPTGTLHQVTSPRNGALGGRPRKGETAEMARVRRERELHDATQQRSIPLMRSISGGETSETGNLNRFSKQVLVSGVSDEKPVSGFSLELEEKRDIDNSCSNPRETPETETAKTPVDPETLNSLVREIISITGFGEVQGPYVVSMSRRWLSEGYDPAIIRELIRKRASDMASRGEKPGHMGAFKGAVEDGMRDQDALLAASEAATGGPELPEHIRAADEAYDLAACESAKLSRDCGGWGAMKKRWPDRARELGLPAECEITREAYRAAYEPDRRVA</sequence>
<keyword evidence="3" id="KW-1185">Reference proteome</keyword>
<evidence type="ECO:0000313" key="2">
    <source>
        <dbReference type="EMBL" id="GEN63581.1"/>
    </source>
</evidence>
<name>A0A511XKV6_9PROT</name>
<feature type="region of interest" description="Disordered" evidence="1">
    <location>
        <begin position="129"/>
        <end position="173"/>
    </location>
</feature>